<comment type="cofactor">
    <cofactor evidence="4">
        <name>Mn(2+)</name>
        <dbReference type="ChEBI" id="CHEBI:29035"/>
    </cofactor>
</comment>
<proteinExistence type="inferred from homology"/>
<evidence type="ECO:0000256" key="1">
    <source>
        <dbReference type="ARBA" id="ARBA00022801"/>
    </source>
</evidence>
<dbReference type="InterPro" id="IPR029052">
    <property type="entry name" value="Metallo-depent_PP-like"/>
</dbReference>
<organism evidence="5 6">
    <name type="scientific">Vagococcus humatus</name>
    <dbReference type="NCBI Taxonomy" id="1889241"/>
    <lineage>
        <taxon>Bacteria</taxon>
        <taxon>Bacillati</taxon>
        <taxon>Bacillota</taxon>
        <taxon>Bacilli</taxon>
        <taxon>Lactobacillales</taxon>
        <taxon>Enterococcaceae</taxon>
        <taxon>Vagococcus</taxon>
    </lineage>
</organism>
<comment type="caution">
    <text evidence="5">The sequence shown here is derived from an EMBL/GenBank/DDBJ whole genome shotgun (WGS) entry which is preliminary data.</text>
</comment>
<dbReference type="InterPro" id="IPR009164">
    <property type="entry name" value="FBPtase_class3"/>
</dbReference>
<dbReference type="EC" id="3.1.3.11" evidence="4"/>
<dbReference type="Gene3D" id="3.60.21.10">
    <property type="match status" value="1"/>
</dbReference>
<name>A0A3R9ZWP0_9ENTE</name>
<dbReference type="HAMAP" id="MF_01854">
    <property type="entry name" value="FBPase_class3"/>
    <property type="match status" value="1"/>
</dbReference>
<keyword evidence="3 4" id="KW-0119">Carbohydrate metabolism</keyword>
<keyword evidence="2 4" id="KW-0464">Manganese</keyword>
<comment type="catalytic activity">
    <reaction evidence="4">
        <text>beta-D-fructose 1,6-bisphosphate + H2O = beta-D-fructose 6-phosphate + phosphate</text>
        <dbReference type="Rhea" id="RHEA:11064"/>
        <dbReference type="ChEBI" id="CHEBI:15377"/>
        <dbReference type="ChEBI" id="CHEBI:32966"/>
        <dbReference type="ChEBI" id="CHEBI:43474"/>
        <dbReference type="ChEBI" id="CHEBI:57634"/>
        <dbReference type="EC" id="3.1.3.11"/>
    </reaction>
</comment>
<dbReference type="PIRSF" id="PIRSF000906">
    <property type="entry name" value="FBPtase_Bacill"/>
    <property type="match status" value="1"/>
</dbReference>
<gene>
    <name evidence="4" type="primary">fbp</name>
    <name evidence="5" type="ORF">C7P63_06645</name>
</gene>
<dbReference type="OrthoDB" id="9779903at2"/>
<comment type="pathway">
    <text evidence="4">Carbohydrate biosynthesis; gluconeogenesis.</text>
</comment>
<dbReference type="Pfam" id="PF06874">
    <property type="entry name" value="FBPase_2"/>
    <property type="match status" value="1"/>
</dbReference>
<sequence>MTLPPKSEIMTEIINLKAILNLPKGTEHFISDIHGEYDAFQHVLRNASGSIKEKIRYTFNHCLNQMEQNEFAFLVYYPEEIIKEQEEHKSPEELKQWYYQTIERLIELMLFVSRKYTRSKVRKALPKGFEYVTEELLYRQKNDEDKSDYYDELIHEIIRLGRANDMMIGLCYSIQRLVVDHLHIVGDIFDRGPAPDKIIDALIDHHSVDIQWGNHDITWIGAASGSDICIMNVLRISARYNNLEIIEDTYGINLRPLLTFAEKTYQDNPAFRPKVAKGAKLSPEESLQITQMHQAVAIMQFKLESQLIKRRPEFNMDHRLLLQQIDWDTQQIHLKGNTYPLEHTCFQTIDPANPDQLTKEEQSVINHLLKVFLKSEKLQRHIRFIMEKGEIYTLYNNNLLIHGCIPMTETGDFKSLTIKEKQLKGKALLDMFEKALRLSYTHPHTHNDLAKDLVWYLWTGESSSLFGKNEMTTFERYFIQDKTTHKEEKNPYFTLRNQEDVCRKILHEFGLKSQDGHIINGHTPVKEINGENPIKAGGKMIVIDGGFSKPYHSTTGIAGYTLVYNSYGMQLVAHQPFYTKKDAICKRTDIISTKRLVDRVLHRKKVKDTNTGKHLQAEIDFLESLLTHREDFDFLEHS</sequence>
<evidence type="ECO:0000313" key="5">
    <source>
        <dbReference type="EMBL" id="RST89515.1"/>
    </source>
</evidence>
<dbReference type="Proteomes" id="UP000277864">
    <property type="component" value="Unassembled WGS sequence"/>
</dbReference>
<keyword evidence="1 4" id="KW-0378">Hydrolase</keyword>
<dbReference type="SUPFAM" id="SSF56300">
    <property type="entry name" value="Metallo-dependent phosphatases"/>
    <property type="match status" value="1"/>
</dbReference>
<evidence type="ECO:0000256" key="2">
    <source>
        <dbReference type="ARBA" id="ARBA00023211"/>
    </source>
</evidence>
<dbReference type="UniPathway" id="UPA00138"/>
<evidence type="ECO:0000256" key="4">
    <source>
        <dbReference type="HAMAP-Rule" id="MF_01854"/>
    </source>
</evidence>
<dbReference type="AlphaFoldDB" id="A0A3R9ZWP0"/>
<accession>A0A3R9ZWP0</accession>
<keyword evidence="6" id="KW-1185">Reference proteome</keyword>
<dbReference type="GO" id="GO:0042132">
    <property type="term" value="F:fructose 1,6-bisphosphate 1-phosphatase activity"/>
    <property type="evidence" value="ECO:0007669"/>
    <property type="project" value="UniProtKB-UniRule"/>
</dbReference>
<comment type="similarity">
    <text evidence="4">Belongs to the FBPase class 3 family.</text>
</comment>
<protein>
    <recommendedName>
        <fullName evidence="4">Fructose-1,6-bisphosphatase class 3</fullName>
        <shortName evidence="4">FBPase class 3</shortName>
        <ecNumber evidence="4">3.1.3.11</ecNumber>
    </recommendedName>
    <alternativeName>
        <fullName evidence="4">D-fructose-1,6-bisphosphate 1-phosphohydrolase class 3</fullName>
    </alternativeName>
</protein>
<dbReference type="GO" id="GO:0006094">
    <property type="term" value="P:gluconeogenesis"/>
    <property type="evidence" value="ECO:0007669"/>
    <property type="project" value="UniProtKB-UniRule"/>
</dbReference>
<dbReference type="EMBL" id="PXZH01000002">
    <property type="protein sequence ID" value="RST89515.1"/>
    <property type="molecule type" value="Genomic_DNA"/>
</dbReference>
<evidence type="ECO:0000256" key="3">
    <source>
        <dbReference type="ARBA" id="ARBA00023277"/>
    </source>
</evidence>
<evidence type="ECO:0000313" key="6">
    <source>
        <dbReference type="Proteomes" id="UP000277864"/>
    </source>
</evidence>
<reference evidence="5 6" key="1">
    <citation type="submission" date="2018-03" db="EMBL/GenBank/DDBJ databases">
        <authorList>
            <person name="Gulvik C.A."/>
        </authorList>
    </citation>
    <scope>NUCLEOTIDE SEQUENCE [LARGE SCALE GENOMIC DNA]</scope>
    <source>
        <strain evidence="5 6">JCM 31581</strain>
    </source>
</reference>